<dbReference type="Pfam" id="PF03705">
    <property type="entry name" value="CheR_N"/>
    <property type="match status" value="1"/>
</dbReference>
<keyword evidence="4" id="KW-0808">Transferase</keyword>
<dbReference type="Gene3D" id="3.40.50.150">
    <property type="entry name" value="Vaccinia Virus protein VP39"/>
    <property type="match status" value="1"/>
</dbReference>
<dbReference type="SUPFAM" id="SSF47757">
    <property type="entry name" value="Chemotaxis receptor methyltransferase CheR, N-terminal domain"/>
    <property type="match status" value="1"/>
</dbReference>
<dbReference type="InterPro" id="IPR000780">
    <property type="entry name" value="CheR_MeTrfase"/>
</dbReference>
<evidence type="ECO:0000256" key="1">
    <source>
        <dbReference type="ARBA" id="ARBA00001541"/>
    </source>
</evidence>
<dbReference type="CDD" id="cd02440">
    <property type="entry name" value="AdoMet_MTases"/>
    <property type="match status" value="1"/>
</dbReference>
<dbReference type="Proteomes" id="UP001596201">
    <property type="component" value="Unassembled WGS sequence"/>
</dbReference>
<dbReference type="AlphaFoldDB" id="A0ABD5R9Y9"/>
<comment type="caution">
    <text evidence="7">The sequence shown here is derived from an EMBL/GenBank/DDBJ whole genome shotgun (WGS) entry which is preliminary data.</text>
</comment>
<evidence type="ECO:0000256" key="2">
    <source>
        <dbReference type="ARBA" id="ARBA00012534"/>
    </source>
</evidence>
<proteinExistence type="predicted"/>
<dbReference type="GO" id="GO:0032259">
    <property type="term" value="P:methylation"/>
    <property type="evidence" value="ECO:0007669"/>
    <property type="project" value="UniProtKB-KW"/>
</dbReference>
<accession>A0ABD5R9Y9</accession>
<evidence type="ECO:0000256" key="4">
    <source>
        <dbReference type="ARBA" id="ARBA00022679"/>
    </source>
</evidence>
<feature type="domain" description="CheR-type methyltransferase" evidence="6">
    <location>
        <begin position="1"/>
        <end position="263"/>
    </location>
</feature>
<dbReference type="PROSITE" id="PS50123">
    <property type="entry name" value="CHER"/>
    <property type="match status" value="1"/>
</dbReference>
<dbReference type="InterPro" id="IPR022641">
    <property type="entry name" value="CheR_N"/>
</dbReference>
<dbReference type="SMART" id="SM00138">
    <property type="entry name" value="MeTrc"/>
    <property type="match status" value="1"/>
</dbReference>
<dbReference type="InterPro" id="IPR022642">
    <property type="entry name" value="CheR_C"/>
</dbReference>
<dbReference type="SUPFAM" id="SSF53335">
    <property type="entry name" value="S-adenosyl-L-methionine-dependent methyltransferases"/>
    <property type="match status" value="1"/>
</dbReference>
<dbReference type="InterPro" id="IPR029063">
    <property type="entry name" value="SAM-dependent_MTases_sf"/>
</dbReference>
<evidence type="ECO:0000256" key="3">
    <source>
        <dbReference type="ARBA" id="ARBA00022603"/>
    </source>
</evidence>
<evidence type="ECO:0000313" key="8">
    <source>
        <dbReference type="Proteomes" id="UP001596201"/>
    </source>
</evidence>
<keyword evidence="3 7" id="KW-0489">Methyltransferase</keyword>
<evidence type="ECO:0000313" key="7">
    <source>
        <dbReference type="EMBL" id="MFC5366686.1"/>
    </source>
</evidence>
<dbReference type="GO" id="GO:0008983">
    <property type="term" value="F:protein-glutamate O-methyltransferase activity"/>
    <property type="evidence" value="ECO:0007669"/>
    <property type="project" value="UniProtKB-EC"/>
</dbReference>
<protein>
    <recommendedName>
        <fullName evidence="2">protein-glutamate O-methyltransferase</fullName>
        <ecNumber evidence="2">2.1.1.80</ecNumber>
    </recommendedName>
</protein>
<name>A0ABD5R9Y9_9EURY</name>
<sequence length="266" mass="30543">MSFQRLLDYVEREIGFATSYYNDAYLDRRISARMRRTDCDDYAEYRERLRADPDEPALLLDSLNVNVTGFFRNPETWSAVVPILRALTEERQRATLWSVPCADGREPYTLSMLALDDADVAASRLSILASDIDPNALASARDGVYHTTRTTDIAAELDPLSTAGEYVTREGDEFRVTDRVQSLVEFSQHDLIQDRPPGEFDMVVCRNLFIYIDAQYKRPIFETLDEALRPGGYLVIGRTETVHRDFKETFESVDSERRIYRKAPAE</sequence>
<gene>
    <name evidence="7" type="ORF">ACFPJ5_07015</name>
</gene>
<evidence type="ECO:0000256" key="5">
    <source>
        <dbReference type="ARBA" id="ARBA00022691"/>
    </source>
</evidence>
<dbReference type="Gene3D" id="1.10.155.10">
    <property type="entry name" value="Chemotaxis receptor methyltransferase CheR, N-terminal domain"/>
    <property type="match status" value="1"/>
</dbReference>
<evidence type="ECO:0000259" key="6">
    <source>
        <dbReference type="PROSITE" id="PS50123"/>
    </source>
</evidence>
<dbReference type="RefSeq" id="WP_227227977.1">
    <property type="nucleotide sequence ID" value="NZ_JAJCVJ010000001.1"/>
</dbReference>
<reference evidence="7 8" key="1">
    <citation type="journal article" date="2019" name="Int. J. Syst. Evol. Microbiol.">
        <title>The Global Catalogue of Microorganisms (GCM) 10K type strain sequencing project: providing services to taxonomists for standard genome sequencing and annotation.</title>
        <authorList>
            <consortium name="The Broad Institute Genomics Platform"/>
            <consortium name="The Broad Institute Genome Sequencing Center for Infectious Disease"/>
            <person name="Wu L."/>
            <person name="Ma J."/>
        </authorList>
    </citation>
    <scope>NUCLEOTIDE SEQUENCE [LARGE SCALE GENOMIC DNA]</scope>
    <source>
        <strain evidence="7 8">CGMCC 1.12237</strain>
    </source>
</reference>
<keyword evidence="5" id="KW-0949">S-adenosyl-L-methionine</keyword>
<dbReference type="PANTHER" id="PTHR24422">
    <property type="entry name" value="CHEMOTAXIS PROTEIN METHYLTRANSFERASE"/>
    <property type="match status" value="1"/>
</dbReference>
<dbReference type="EMBL" id="JBHSKX010000001">
    <property type="protein sequence ID" value="MFC5366686.1"/>
    <property type="molecule type" value="Genomic_DNA"/>
</dbReference>
<dbReference type="Pfam" id="PF01739">
    <property type="entry name" value="CheR"/>
    <property type="match status" value="1"/>
</dbReference>
<keyword evidence="8" id="KW-1185">Reference proteome</keyword>
<organism evidence="7 8">
    <name type="scientific">Salinirubrum litoreum</name>
    <dbReference type="NCBI Taxonomy" id="1126234"/>
    <lineage>
        <taxon>Archaea</taxon>
        <taxon>Methanobacteriati</taxon>
        <taxon>Methanobacteriota</taxon>
        <taxon>Stenosarchaea group</taxon>
        <taxon>Halobacteria</taxon>
        <taxon>Halobacteriales</taxon>
        <taxon>Haloferacaceae</taxon>
        <taxon>Salinirubrum</taxon>
    </lineage>
</organism>
<dbReference type="EC" id="2.1.1.80" evidence="2"/>
<dbReference type="InterPro" id="IPR050903">
    <property type="entry name" value="Bact_Chemotaxis_MeTrfase"/>
</dbReference>
<comment type="catalytic activity">
    <reaction evidence="1">
        <text>L-glutamyl-[protein] + S-adenosyl-L-methionine = [protein]-L-glutamate 5-O-methyl ester + S-adenosyl-L-homocysteine</text>
        <dbReference type="Rhea" id="RHEA:24452"/>
        <dbReference type="Rhea" id="RHEA-COMP:10208"/>
        <dbReference type="Rhea" id="RHEA-COMP:10311"/>
        <dbReference type="ChEBI" id="CHEBI:29973"/>
        <dbReference type="ChEBI" id="CHEBI:57856"/>
        <dbReference type="ChEBI" id="CHEBI:59789"/>
        <dbReference type="ChEBI" id="CHEBI:82795"/>
        <dbReference type="EC" id="2.1.1.80"/>
    </reaction>
</comment>
<dbReference type="InterPro" id="IPR036804">
    <property type="entry name" value="CheR_N_sf"/>
</dbReference>
<dbReference type="PANTHER" id="PTHR24422:SF10">
    <property type="entry name" value="CHEMOTAXIS PROTEIN METHYLTRANSFERASE 2"/>
    <property type="match status" value="1"/>
</dbReference>
<dbReference type="PRINTS" id="PR00996">
    <property type="entry name" value="CHERMTFRASE"/>
</dbReference>